<comment type="caution">
    <text evidence="2">The sequence shown here is derived from an EMBL/GenBank/DDBJ whole genome shotgun (WGS) entry which is preliminary data.</text>
</comment>
<evidence type="ECO:0000313" key="3">
    <source>
        <dbReference type="Proteomes" id="UP001189429"/>
    </source>
</evidence>
<feature type="region of interest" description="Disordered" evidence="1">
    <location>
        <begin position="51"/>
        <end position="105"/>
    </location>
</feature>
<organism evidence="2 3">
    <name type="scientific">Prorocentrum cordatum</name>
    <dbReference type="NCBI Taxonomy" id="2364126"/>
    <lineage>
        <taxon>Eukaryota</taxon>
        <taxon>Sar</taxon>
        <taxon>Alveolata</taxon>
        <taxon>Dinophyceae</taxon>
        <taxon>Prorocentrales</taxon>
        <taxon>Prorocentraceae</taxon>
        <taxon>Prorocentrum</taxon>
    </lineage>
</organism>
<dbReference type="Proteomes" id="UP001189429">
    <property type="component" value="Unassembled WGS sequence"/>
</dbReference>
<accession>A0ABN9TZ16</accession>
<evidence type="ECO:0000313" key="2">
    <source>
        <dbReference type="EMBL" id="CAK0851602.1"/>
    </source>
</evidence>
<feature type="non-terminal residue" evidence="2">
    <location>
        <position position="236"/>
    </location>
</feature>
<reference evidence="2" key="1">
    <citation type="submission" date="2023-10" db="EMBL/GenBank/DDBJ databases">
        <authorList>
            <person name="Chen Y."/>
            <person name="Shah S."/>
            <person name="Dougan E. K."/>
            <person name="Thang M."/>
            <person name="Chan C."/>
        </authorList>
    </citation>
    <scope>NUCLEOTIDE SEQUENCE [LARGE SCALE GENOMIC DNA]</scope>
</reference>
<feature type="region of interest" description="Disordered" evidence="1">
    <location>
        <begin position="163"/>
        <end position="184"/>
    </location>
</feature>
<gene>
    <name evidence="2" type="ORF">PCOR1329_LOCUS43719</name>
</gene>
<name>A0ABN9TZ16_9DINO</name>
<dbReference type="EMBL" id="CAUYUJ010015255">
    <property type="protein sequence ID" value="CAK0851602.1"/>
    <property type="molecule type" value="Genomic_DNA"/>
</dbReference>
<feature type="compositionally biased region" description="Basic and acidic residues" evidence="1">
    <location>
        <begin position="215"/>
        <end position="224"/>
    </location>
</feature>
<protein>
    <submittedName>
        <fullName evidence="2">Uncharacterized protein</fullName>
    </submittedName>
</protein>
<sequence>MRACPRVIALARRGTSGAQTSAGSMGDNRFQPAVQAPRICFDQCGHGRPTAEGVNADAPLMDLPQDGSNGPGGAGSQDAAPRQATPAGLRPSPPTAPGPTAPPRLEGLEVRCWTGYRRKGDCFAVGRIDPEPAAGRADNTTAHIMVAHAWRQPAAKRAREARGGAEARGRRPLAAAGGGQGKATADYTLHGFEGTSRARLDDDKGMPLLVSRRTILDSQKKVGDSDDDEDAMFPPL</sequence>
<proteinExistence type="predicted"/>
<keyword evidence="3" id="KW-1185">Reference proteome</keyword>
<feature type="compositionally biased region" description="Pro residues" evidence="1">
    <location>
        <begin position="91"/>
        <end position="102"/>
    </location>
</feature>
<feature type="region of interest" description="Disordered" evidence="1">
    <location>
        <begin position="215"/>
        <end position="236"/>
    </location>
</feature>
<evidence type="ECO:0000256" key="1">
    <source>
        <dbReference type="SAM" id="MobiDB-lite"/>
    </source>
</evidence>
<feature type="compositionally biased region" description="Acidic residues" evidence="1">
    <location>
        <begin position="225"/>
        <end position="236"/>
    </location>
</feature>